<dbReference type="RefSeq" id="XP_014655973.1">
    <property type="nucleotide sequence ID" value="XM_014800487.1"/>
</dbReference>
<reference evidence="2" key="1">
    <citation type="journal article" date="2014" name="Genome Announc.">
        <title>Draft Genome Sequence of the Yeast Pseudozyma antarctica Type Strain JCM10317, a Producer of the Glycolipid Biosurfactants, Mannosylerythritol Lipids.</title>
        <authorList>
            <person name="Saika A."/>
            <person name="Koike H."/>
            <person name="Hori T."/>
            <person name="Fukuoka T."/>
            <person name="Sato S."/>
            <person name="Habe H."/>
            <person name="Kitamoto D."/>
            <person name="Morita T."/>
        </authorList>
    </citation>
    <scope>NUCLEOTIDE SEQUENCE [LARGE SCALE GENOMIC DNA]</scope>
    <source>
        <strain evidence="2">JCM 10317</strain>
    </source>
</reference>
<evidence type="ECO:0000313" key="1">
    <source>
        <dbReference type="EMBL" id="GAK65811.1"/>
    </source>
</evidence>
<name>A0A081CGL5_PSEA2</name>
<proteinExistence type="predicted"/>
<sequence>MYSSSSSLGARPPRKHHSFEVLSSSPSPSDTTANSSLDRVFSARSASSFSHTSSPDTLCSQQTPPSFKHTSHTSSPNDNPASVPRLPTDDANDSRFDSLQDLLERAGYKETRVVTPDRHSLAGMLANKLATPPRKPRMVDDFSSDSPSLAASELRRAVHRSAASTSKSLPSRRYKLATDTSSPPPLPAAHPAPSSSWFSSIWFFGGPGTIVSDSASNAPSESSATPVSVPQAPDHAAIGESSTTHRTQSTSATASSSRAPPSTAAKKTASHNAVWTASVAYRGSRSHTAPVRKGASTSSIPSTVLTDDAAAEREWQALQNGSSNAAKPRRPGLVDAFASPTKKPPASNAPKSQGSPGQQRKWRQERAAWRESLGDLQAMMDQSRMRREAAAAAKAAAEADEAALPEANAGTKGKASPVSAAASADAALAKLLSGPALPFLSTDPAVAPRNGSCTRPTHLSLRRMKSVEVLGKIMRERRTVSSATTPSAQASGSGAVEVDTTAGQISPRLARRATPPKLTVSSPRGISSPKELALEGGEFEPASWSPARDGIIISNRRVAKKPRSRLRHAASGSDLRSAAAVAAEEASLETPSRSARRGRSKSRAADSARAPVAALLRDSVGTLSRGATVQALRKDVRGLDEVDGGRGGVDDSPTRMRMRNVALRKDMPAARITRTSKIMRLIEDAENMPIIVANTAEKASLSSSLTNKSRDRMHAITRVLGQRQPTADAQPQPPLQRI</sequence>
<evidence type="ECO:0000313" key="2">
    <source>
        <dbReference type="Proteomes" id="UP000053758"/>
    </source>
</evidence>
<dbReference type="AlphaFoldDB" id="A0A081CGL5"/>
<dbReference type="Proteomes" id="UP000053758">
    <property type="component" value="Unassembled WGS sequence"/>
</dbReference>
<dbReference type="GeneID" id="26304805"/>
<dbReference type="HOGENOM" id="CLU_011084_0_0_1"/>
<dbReference type="OrthoDB" id="2536714at2759"/>
<dbReference type="EMBL" id="DF830077">
    <property type="protein sequence ID" value="GAK65811.1"/>
    <property type="molecule type" value="Genomic_DNA"/>
</dbReference>
<organism evidence="1 2">
    <name type="scientific">Pseudozyma antarctica</name>
    <name type="common">Yeast</name>
    <name type="synonym">Candida antarctica</name>
    <dbReference type="NCBI Taxonomy" id="84753"/>
    <lineage>
        <taxon>Eukaryota</taxon>
        <taxon>Fungi</taxon>
        <taxon>Dikarya</taxon>
        <taxon>Basidiomycota</taxon>
        <taxon>Ustilaginomycotina</taxon>
        <taxon>Ustilaginomycetes</taxon>
        <taxon>Ustilaginales</taxon>
        <taxon>Ustilaginaceae</taxon>
        <taxon>Moesziomyces</taxon>
    </lineage>
</organism>
<gene>
    <name evidence="1" type="ORF">PAN0_010c4032</name>
</gene>
<accession>A0A081CGL5</accession>
<keyword evidence="2" id="KW-1185">Reference proteome</keyword>
<protein>
    <submittedName>
        <fullName evidence="1">Uncharacterized protein</fullName>
    </submittedName>
</protein>